<sequence>MSHDRPVPAFGLVIVGDEILSGKRADKHMPKVIELLAERGLSLSWVRYVGDDRPRLEAALRDAFASGDIVFSCGGIGATPDDHTRQCAAAALGVELELHPEAKALIEERMRDVAREQGKTWEPERSDNLHRLNMGVFPRGATIIANPYNKIPGFSCTGMGQGAVHFVPGFPVMAWPMIESVLEQHYPHLFARQQRREQSVIVFGAIEAALTPLMEQIEAAHPEVKVFSLPSVDHAEWGRHVELGVKGPVAAAEAAYADLLAGLRATDAPLGPELVRG</sequence>
<dbReference type="Gene3D" id="3.40.980.10">
    <property type="entry name" value="MoaB/Mog-like domain"/>
    <property type="match status" value="1"/>
</dbReference>
<dbReference type="RefSeq" id="WP_105729571.1">
    <property type="nucleotide sequence ID" value="NZ_PVLR01000022.1"/>
</dbReference>
<dbReference type="PANTHER" id="PTHR13939">
    <property type="entry name" value="NICOTINAMIDE-NUCLEOTIDE AMIDOHYDROLASE PNCC"/>
    <property type="match status" value="1"/>
</dbReference>
<dbReference type="SUPFAM" id="SSF53218">
    <property type="entry name" value="Molybdenum cofactor biosynthesis proteins"/>
    <property type="match status" value="1"/>
</dbReference>
<keyword evidence="3" id="KW-1185">Reference proteome</keyword>
<proteinExistence type="predicted"/>
<evidence type="ECO:0000313" key="3">
    <source>
        <dbReference type="Proteomes" id="UP000238326"/>
    </source>
</evidence>
<dbReference type="AlphaFoldDB" id="A0A2S9KEV6"/>
<evidence type="ECO:0000259" key="1">
    <source>
        <dbReference type="SMART" id="SM00852"/>
    </source>
</evidence>
<dbReference type="Pfam" id="PF00994">
    <property type="entry name" value="MoCF_biosynth"/>
    <property type="match status" value="1"/>
</dbReference>
<comment type="caution">
    <text evidence="2">The sequence shown here is derived from an EMBL/GenBank/DDBJ whole genome shotgun (WGS) entry which is preliminary data.</text>
</comment>
<gene>
    <name evidence="2" type="ORF">C6P61_08850</name>
</gene>
<dbReference type="SMART" id="SM00852">
    <property type="entry name" value="MoCF_biosynth"/>
    <property type="match status" value="1"/>
</dbReference>
<dbReference type="CDD" id="cd00885">
    <property type="entry name" value="cinA"/>
    <property type="match status" value="1"/>
</dbReference>
<reference evidence="2 3" key="1">
    <citation type="submission" date="2018-03" db="EMBL/GenBank/DDBJ databases">
        <title>Comparative genomics illustrates the genes involved in a hyperalkaliphilic mechanisms of Serpentinomonas isolated from highly-alkaline calcium-rich serpentinized springs.</title>
        <authorList>
            <person name="Suzuki S."/>
            <person name="Ishii S."/>
            <person name="Walworth N."/>
            <person name="Bird L."/>
            <person name="Kuenen J.G."/>
            <person name="Nealson K.H."/>
        </authorList>
    </citation>
    <scope>NUCLEOTIDE SEQUENCE [LARGE SCALE GENOMIC DNA]</scope>
    <source>
        <strain evidence="2 3">83</strain>
    </source>
</reference>
<name>A0A2S9KEV6_9BURK</name>
<feature type="domain" description="MoaB/Mog" evidence="1">
    <location>
        <begin position="11"/>
        <end position="189"/>
    </location>
</feature>
<dbReference type="EMBL" id="PVLR01000022">
    <property type="protein sequence ID" value="PRD68932.1"/>
    <property type="molecule type" value="Genomic_DNA"/>
</dbReference>
<protein>
    <submittedName>
        <fullName evidence="2">Competence/damage-inducible protein A</fullName>
    </submittedName>
</protein>
<dbReference type="OrthoDB" id="9801454at2"/>
<organism evidence="2 3">
    <name type="scientific">Malikia spinosa</name>
    <dbReference type="NCBI Taxonomy" id="86180"/>
    <lineage>
        <taxon>Bacteria</taxon>
        <taxon>Pseudomonadati</taxon>
        <taxon>Pseudomonadota</taxon>
        <taxon>Betaproteobacteria</taxon>
        <taxon>Burkholderiales</taxon>
        <taxon>Comamonadaceae</taxon>
        <taxon>Malikia</taxon>
    </lineage>
</organism>
<dbReference type="PANTHER" id="PTHR13939:SF0">
    <property type="entry name" value="NMN AMIDOHYDROLASE-LIKE PROTEIN YFAY"/>
    <property type="match status" value="1"/>
</dbReference>
<dbReference type="InterPro" id="IPR050101">
    <property type="entry name" value="CinA"/>
</dbReference>
<accession>A0A2S9KEV6</accession>
<dbReference type="InterPro" id="IPR001453">
    <property type="entry name" value="MoaB/Mog_dom"/>
</dbReference>
<dbReference type="InterPro" id="IPR036425">
    <property type="entry name" value="MoaB/Mog-like_dom_sf"/>
</dbReference>
<dbReference type="Proteomes" id="UP000238326">
    <property type="component" value="Unassembled WGS sequence"/>
</dbReference>
<evidence type="ECO:0000313" key="2">
    <source>
        <dbReference type="EMBL" id="PRD68932.1"/>
    </source>
</evidence>